<sequence>MKIDYKRKIVEFIFTITTSLILMFMGTYYFTGFMFLYPLPFILLGFKYDINHALLALILSAVSTGLMLDMVSGILIFVMFAPLCLSLIYTMKSRRDSLTILCINTLIFLFSILLMINISKNMTGISIIGQLSDISNQTINYWIDVLKDIGSSNYEILKAREFLEERFEYLILTVPALTMIFSLIIAYLNFLLATLLLSRLGYGVVSIPRFSKFKLPNNFLLGTGLMFLGAFIIKKLEIFYYETIFINLTAIVSFLFLTQGLAVIDYKLKIKNVKIILRLLIYVFLILPIIGIMPFIGVLDIIFDFRGLRKYS</sequence>
<keyword evidence="1" id="KW-0472">Membrane</keyword>
<dbReference type="Proteomes" id="UP000198828">
    <property type="component" value="Unassembled WGS sequence"/>
</dbReference>
<dbReference type="AlphaFoldDB" id="A0A1H3CCH7"/>
<feature type="transmembrane region" description="Helical" evidence="1">
    <location>
        <begin position="97"/>
        <end position="116"/>
    </location>
</feature>
<keyword evidence="3" id="KW-1185">Reference proteome</keyword>
<dbReference type="OrthoDB" id="1950201at2"/>
<keyword evidence="1" id="KW-1133">Transmembrane helix</keyword>
<dbReference type="InterPro" id="IPR018710">
    <property type="entry name" value="DUF2232"/>
</dbReference>
<evidence type="ECO:0000313" key="3">
    <source>
        <dbReference type="Proteomes" id="UP000198828"/>
    </source>
</evidence>
<dbReference type="PANTHER" id="PTHR41324">
    <property type="entry name" value="MEMBRANE PROTEIN-RELATED"/>
    <property type="match status" value="1"/>
</dbReference>
<feature type="transmembrane region" description="Helical" evidence="1">
    <location>
        <begin position="276"/>
        <end position="303"/>
    </location>
</feature>
<proteinExistence type="predicted"/>
<evidence type="ECO:0000256" key="1">
    <source>
        <dbReference type="SAM" id="Phobius"/>
    </source>
</evidence>
<feature type="transmembrane region" description="Helical" evidence="1">
    <location>
        <begin position="169"/>
        <end position="195"/>
    </location>
</feature>
<dbReference type="Pfam" id="PF09991">
    <property type="entry name" value="DUF2232"/>
    <property type="match status" value="1"/>
</dbReference>
<organism evidence="2 3">
    <name type="scientific">Tepidimicrobium xylanilyticum</name>
    <dbReference type="NCBI Taxonomy" id="1123352"/>
    <lineage>
        <taxon>Bacteria</taxon>
        <taxon>Bacillati</taxon>
        <taxon>Bacillota</taxon>
        <taxon>Tissierellia</taxon>
        <taxon>Tissierellales</taxon>
        <taxon>Tepidimicrobiaceae</taxon>
        <taxon>Tepidimicrobium</taxon>
    </lineage>
</organism>
<evidence type="ECO:0000313" key="2">
    <source>
        <dbReference type="EMBL" id="SDX51892.1"/>
    </source>
</evidence>
<keyword evidence="1" id="KW-0812">Transmembrane</keyword>
<feature type="transmembrane region" description="Helical" evidence="1">
    <location>
        <begin position="12"/>
        <end position="30"/>
    </location>
</feature>
<dbReference type="EMBL" id="FNNG01000012">
    <property type="protein sequence ID" value="SDX51892.1"/>
    <property type="molecule type" value="Genomic_DNA"/>
</dbReference>
<feature type="transmembrane region" description="Helical" evidence="1">
    <location>
        <begin position="215"/>
        <end position="233"/>
    </location>
</feature>
<gene>
    <name evidence="2" type="ORF">SAMN05660923_02457</name>
</gene>
<name>A0A1H3CCH7_9FIRM</name>
<reference evidence="2 3" key="1">
    <citation type="submission" date="2016-10" db="EMBL/GenBank/DDBJ databases">
        <authorList>
            <person name="de Groot N.N."/>
        </authorList>
    </citation>
    <scope>NUCLEOTIDE SEQUENCE [LARGE SCALE GENOMIC DNA]</scope>
    <source>
        <strain evidence="2 3">DSM 23310</strain>
    </source>
</reference>
<dbReference type="PANTHER" id="PTHR41324:SF1">
    <property type="entry name" value="DUF2232 DOMAIN-CONTAINING PROTEIN"/>
    <property type="match status" value="1"/>
</dbReference>
<dbReference type="RefSeq" id="WP_093754106.1">
    <property type="nucleotide sequence ID" value="NZ_BSYN01000013.1"/>
</dbReference>
<feature type="transmembrane region" description="Helical" evidence="1">
    <location>
        <begin position="50"/>
        <end position="68"/>
    </location>
</feature>
<protein>
    <submittedName>
        <fullName evidence="2">Uncharacterized conserved protein YybS, DUF2232 family</fullName>
    </submittedName>
</protein>
<accession>A0A1H3CCH7</accession>
<feature type="transmembrane region" description="Helical" evidence="1">
    <location>
        <begin position="245"/>
        <end position="264"/>
    </location>
</feature>